<evidence type="ECO:0000313" key="2">
    <source>
        <dbReference type="Proteomes" id="UP000492821"/>
    </source>
</evidence>
<dbReference type="WBParaSite" id="Pan_g23200.t1">
    <property type="protein sequence ID" value="Pan_g23200.t1"/>
    <property type="gene ID" value="Pan_g23200"/>
</dbReference>
<feature type="compositionally biased region" description="Polar residues" evidence="1">
    <location>
        <begin position="21"/>
        <end position="35"/>
    </location>
</feature>
<keyword evidence="2" id="KW-1185">Reference proteome</keyword>
<reference evidence="2" key="1">
    <citation type="journal article" date="2013" name="Genetics">
        <title>The draft genome and transcriptome of Panagrellus redivivus are shaped by the harsh demands of a free-living lifestyle.</title>
        <authorList>
            <person name="Srinivasan J."/>
            <person name="Dillman A.R."/>
            <person name="Macchietto M.G."/>
            <person name="Heikkinen L."/>
            <person name="Lakso M."/>
            <person name="Fracchia K.M."/>
            <person name="Antoshechkin I."/>
            <person name="Mortazavi A."/>
            <person name="Wong G."/>
            <person name="Sternberg P.W."/>
        </authorList>
    </citation>
    <scope>NUCLEOTIDE SEQUENCE [LARGE SCALE GENOMIC DNA]</scope>
    <source>
        <strain evidence="2">MT8872</strain>
    </source>
</reference>
<feature type="region of interest" description="Disordered" evidence="1">
    <location>
        <begin position="1"/>
        <end position="99"/>
    </location>
</feature>
<feature type="compositionally biased region" description="Polar residues" evidence="1">
    <location>
        <begin position="1"/>
        <end position="12"/>
    </location>
</feature>
<evidence type="ECO:0000313" key="3">
    <source>
        <dbReference type="WBParaSite" id="Pan_g23200.t1"/>
    </source>
</evidence>
<protein>
    <submittedName>
        <fullName evidence="3">Death-associated protein 1</fullName>
    </submittedName>
</protein>
<dbReference type="Proteomes" id="UP000492821">
    <property type="component" value="Unassembled WGS sequence"/>
</dbReference>
<evidence type="ECO:0000256" key="1">
    <source>
        <dbReference type="SAM" id="MobiDB-lite"/>
    </source>
</evidence>
<dbReference type="AlphaFoldDB" id="A0A7E4ZXA3"/>
<proteinExistence type="predicted"/>
<reference evidence="3" key="2">
    <citation type="submission" date="2020-10" db="UniProtKB">
        <authorList>
            <consortium name="WormBaseParasite"/>
        </authorList>
    </citation>
    <scope>IDENTIFICATION</scope>
</reference>
<organism evidence="2 3">
    <name type="scientific">Panagrellus redivivus</name>
    <name type="common">Microworm</name>
    <dbReference type="NCBI Taxonomy" id="6233"/>
    <lineage>
        <taxon>Eukaryota</taxon>
        <taxon>Metazoa</taxon>
        <taxon>Ecdysozoa</taxon>
        <taxon>Nematoda</taxon>
        <taxon>Chromadorea</taxon>
        <taxon>Rhabditida</taxon>
        <taxon>Tylenchina</taxon>
        <taxon>Panagrolaimomorpha</taxon>
        <taxon>Panagrolaimoidea</taxon>
        <taxon>Panagrolaimidae</taxon>
        <taxon>Panagrellus</taxon>
    </lineage>
</organism>
<name>A0A7E4ZXA3_PANRE</name>
<sequence>MAPETSLHQSISAEPVKTVEKTQTLSVHTPKNAATTGKPEAVKPVPNSKGSVEEDDSYSNVSQLEDHGTKSKHPIISIVRGPDGNFEQRVPPTPMATGH</sequence>
<accession>A0A7E4ZXA3</accession>